<evidence type="ECO:0000256" key="3">
    <source>
        <dbReference type="ARBA" id="ARBA00023163"/>
    </source>
</evidence>
<dbReference type="InterPro" id="IPR000843">
    <property type="entry name" value="HTH_LacI"/>
</dbReference>
<evidence type="ECO:0000313" key="5">
    <source>
        <dbReference type="EMBL" id="MDQ7938236.1"/>
    </source>
</evidence>
<keyword evidence="1" id="KW-0805">Transcription regulation</keyword>
<evidence type="ECO:0000256" key="1">
    <source>
        <dbReference type="ARBA" id="ARBA00023015"/>
    </source>
</evidence>
<keyword evidence="2 5" id="KW-0238">DNA-binding</keyword>
<keyword evidence="3" id="KW-0804">Transcription</keyword>
<dbReference type="InterPro" id="IPR028082">
    <property type="entry name" value="Peripla_BP_I"/>
</dbReference>
<evidence type="ECO:0000313" key="6">
    <source>
        <dbReference type="Proteomes" id="UP001227831"/>
    </source>
</evidence>
<dbReference type="Pfam" id="PF13377">
    <property type="entry name" value="Peripla_BP_3"/>
    <property type="match status" value="1"/>
</dbReference>
<dbReference type="EMBL" id="JAVCWF010000001">
    <property type="protein sequence ID" value="MDQ7938236.1"/>
    <property type="molecule type" value="Genomic_DNA"/>
</dbReference>
<evidence type="ECO:0000259" key="4">
    <source>
        <dbReference type="PROSITE" id="PS50932"/>
    </source>
</evidence>
<name>A0ABU1ABJ7_9LACO</name>
<dbReference type="RefSeq" id="WP_308703927.1">
    <property type="nucleotide sequence ID" value="NZ_AP027463.1"/>
</dbReference>
<dbReference type="CDD" id="cd06267">
    <property type="entry name" value="PBP1_LacI_sugar_binding-like"/>
    <property type="match status" value="1"/>
</dbReference>
<keyword evidence="6" id="KW-1185">Reference proteome</keyword>
<organism evidence="5 6">
    <name type="scientific">Lactiplantibacillus brownii</name>
    <dbReference type="NCBI Taxonomy" id="3069269"/>
    <lineage>
        <taxon>Bacteria</taxon>
        <taxon>Bacillati</taxon>
        <taxon>Bacillota</taxon>
        <taxon>Bacilli</taxon>
        <taxon>Lactobacillales</taxon>
        <taxon>Lactobacillaceae</taxon>
        <taxon>Lactiplantibacillus</taxon>
    </lineage>
</organism>
<protein>
    <submittedName>
        <fullName evidence="5">LacI family DNA-binding transcriptional regulator</fullName>
    </submittedName>
</protein>
<sequence>MKKATIKDVAQLANVSISTVSNALNGVNVVKPGTRDKILAAAAQLNYSPNLMGKQLRSGQTNQIGVFTDSVAGPYFYTLVEAISHAVAAKDYGMTVTLANNHEALMNALLGNTCDGAIIFDHRIQATDLDQLMTQGVPTIMLDRPIAGPQLSSIIFDSFKESYQATRYLIKLGHRRLAFLAGYDNNRDSHERLAGFKQALTDAGLAADSAVILRGLFEEGASFNAVKRYLHETDGAYVSAFLAGNDLSAIGAIKALNAEGYEVPHDFSVVGFDDIEIASYFQPTLTTVRNPIVRQGRLAVDELVAMLAGEQAGREQVLTGQFMVRESAGMP</sequence>
<dbReference type="PROSITE" id="PS50932">
    <property type="entry name" value="HTH_LACI_2"/>
    <property type="match status" value="1"/>
</dbReference>
<proteinExistence type="predicted"/>
<dbReference type="InterPro" id="IPR046335">
    <property type="entry name" value="LacI/GalR-like_sensor"/>
</dbReference>
<dbReference type="GO" id="GO:0003677">
    <property type="term" value="F:DNA binding"/>
    <property type="evidence" value="ECO:0007669"/>
    <property type="project" value="UniProtKB-KW"/>
</dbReference>
<gene>
    <name evidence="5" type="ORF">RA086_11510</name>
</gene>
<dbReference type="PANTHER" id="PTHR30146">
    <property type="entry name" value="LACI-RELATED TRANSCRIPTIONAL REPRESSOR"/>
    <property type="match status" value="1"/>
</dbReference>
<evidence type="ECO:0000256" key="2">
    <source>
        <dbReference type="ARBA" id="ARBA00023125"/>
    </source>
</evidence>
<dbReference type="Gene3D" id="1.10.260.40">
    <property type="entry name" value="lambda repressor-like DNA-binding domains"/>
    <property type="match status" value="1"/>
</dbReference>
<dbReference type="Pfam" id="PF00356">
    <property type="entry name" value="LacI"/>
    <property type="match status" value="1"/>
</dbReference>
<comment type="caution">
    <text evidence="5">The sequence shown here is derived from an EMBL/GenBank/DDBJ whole genome shotgun (WGS) entry which is preliminary data.</text>
</comment>
<accession>A0ABU1ABJ7</accession>
<reference evidence="5 6" key="1">
    <citation type="journal article" date="2023" name="Int. J. Syst. Evol. Microbiol.">
        <title>Lactiplantibacillus brownii sp. nov., a novel psychrotolerant species isolated from sauerkraut.</title>
        <authorList>
            <person name="Heng Y.C."/>
            <person name="Silvaraju S."/>
            <person name="Lee J.K.Y."/>
            <person name="Kittelmann S."/>
        </authorList>
    </citation>
    <scope>NUCLEOTIDE SEQUENCE [LARGE SCALE GENOMIC DNA]</scope>
    <source>
        <strain evidence="5 6">WILCCON 0030</strain>
    </source>
</reference>
<dbReference type="PROSITE" id="PS00356">
    <property type="entry name" value="HTH_LACI_1"/>
    <property type="match status" value="1"/>
</dbReference>
<dbReference type="SUPFAM" id="SSF53822">
    <property type="entry name" value="Periplasmic binding protein-like I"/>
    <property type="match status" value="1"/>
</dbReference>
<dbReference type="Gene3D" id="3.40.50.2300">
    <property type="match status" value="2"/>
</dbReference>
<dbReference type="PANTHER" id="PTHR30146:SF109">
    <property type="entry name" value="HTH-TYPE TRANSCRIPTIONAL REGULATOR GALS"/>
    <property type="match status" value="1"/>
</dbReference>
<dbReference type="InterPro" id="IPR010982">
    <property type="entry name" value="Lambda_DNA-bd_dom_sf"/>
</dbReference>
<dbReference type="SMART" id="SM00354">
    <property type="entry name" value="HTH_LACI"/>
    <property type="match status" value="1"/>
</dbReference>
<feature type="domain" description="HTH lacI-type" evidence="4">
    <location>
        <begin position="4"/>
        <end position="58"/>
    </location>
</feature>
<dbReference type="SUPFAM" id="SSF47413">
    <property type="entry name" value="lambda repressor-like DNA-binding domains"/>
    <property type="match status" value="1"/>
</dbReference>
<dbReference type="Proteomes" id="UP001227831">
    <property type="component" value="Unassembled WGS sequence"/>
</dbReference>
<dbReference type="CDD" id="cd01392">
    <property type="entry name" value="HTH_LacI"/>
    <property type="match status" value="1"/>
</dbReference>